<dbReference type="InterPro" id="IPR006921">
    <property type="entry name" value="Interferon-rel_develop_reg_C"/>
</dbReference>
<evidence type="ECO:0000313" key="2">
    <source>
        <dbReference type="EMBL" id="CAF1568578.1"/>
    </source>
</evidence>
<feature type="domain" description="Interferon-related developmental regulator C-terminal" evidence="1">
    <location>
        <begin position="15"/>
        <end position="61"/>
    </location>
</feature>
<dbReference type="EMBL" id="CAJNOR010005581">
    <property type="protein sequence ID" value="CAF1568578.1"/>
    <property type="molecule type" value="Genomic_DNA"/>
</dbReference>
<organism evidence="2 3">
    <name type="scientific">Adineta ricciae</name>
    <name type="common">Rotifer</name>
    <dbReference type="NCBI Taxonomy" id="249248"/>
    <lineage>
        <taxon>Eukaryota</taxon>
        <taxon>Metazoa</taxon>
        <taxon>Spiralia</taxon>
        <taxon>Gnathifera</taxon>
        <taxon>Rotifera</taxon>
        <taxon>Eurotatoria</taxon>
        <taxon>Bdelloidea</taxon>
        <taxon>Adinetida</taxon>
        <taxon>Adinetidae</taxon>
        <taxon>Adineta</taxon>
    </lineage>
</organism>
<proteinExistence type="predicted"/>
<sequence length="72" mass="8164">SGLLGTGMNVHLKENSFLRSVFNLDDLEAEESQKAKGNRFERQLANKAAFKLRTQALKKTRANKVTRSQQED</sequence>
<gene>
    <name evidence="2" type="ORF">XAT740_LOCUS44249</name>
</gene>
<dbReference type="AlphaFoldDB" id="A0A815YD35"/>
<evidence type="ECO:0000259" key="1">
    <source>
        <dbReference type="Pfam" id="PF04836"/>
    </source>
</evidence>
<evidence type="ECO:0000313" key="3">
    <source>
        <dbReference type="Proteomes" id="UP000663828"/>
    </source>
</evidence>
<keyword evidence="3" id="KW-1185">Reference proteome</keyword>
<reference evidence="2" key="1">
    <citation type="submission" date="2021-02" db="EMBL/GenBank/DDBJ databases">
        <authorList>
            <person name="Nowell W R."/>
        </authorList>
    </citation>
    <scope>NUCLEOTIDE SEQUENCE</scope>
</reference>
<comment type="caution">
    <text evidence="2">The sequence shown here is derived from an EMBL/GenBank/DDBJ whole genome shotgun (WGS) entry which is preliminary data.</text>
</comment>
<accession>A0A815YD35</accession>
<name>A0A815YD35_ADIRI</name>
<dbReference type="Proteomes" id="UP000663828">
    <property type="component" value="Unassembled WGS sequence"/>
</dbReference>
<protein>
    <recommendedName>
        <fullName evidence="1">Interferon-related developmental regulator C-terminal domain-containing protein</fullName>
    </recommendedName>
</protein>
<dbReference type="Pfam" id="PF04836">
    <property type="entry name" value="IFRD_C"/>
    <property type="match status" value="1"/>
</dbReference>
<feature type="non-terminal residue" evidence="2">
    <location>
        <position position="1"/>
    </location>
</feature>